<evidence type="ECO:0000259" key="6">
    <source>
        <dbReference type="Pfam" id="PF21076"/>
    </source>
</evidence>
<dbReference type="InterPro" id="IPR049056">
    <property type="entry name" value="NAD_Glu_DH_HM3"/>
</dbReference>
<dbReference type="Pfam" id="PF21078">
    <property type="entry name" value="GDH_HM3"/>
    <property type="match status" value="1"/>
</dbReference>
<dbReference type="Pfam" id="PF21075">
    <property type="entry name" value="GDH_ACT1"/>
    <property type="match status" value="1"/>
</dbReference>
<proteinExistence type="predicted"/>
<sequence>MSESLAANNSALVDGIVALLQSKLPSKQAEIACEFARLFYSSVSPEDIATHTAHDSYVSVLNLWKFMQDYQGGTPKIRVTNPDVKTHGWHSKRTVIEILHDDMPFLVDSVRMELARMGLAIHLYIHRPLRIARDRNGKVEKVEALMSASGPNCETPMYIEIDRIPDVAGHRHLEENLHKVLEDVRLTVGDFRPMLSKMQSIISEFENQPPRIDSNILSESKDFMRWLLDEHFIFLGYREYTVEKVKSDYRLNPVRGSSLGLHKKADKTAQPVMLSSLSVDAQQVALNNAEPLVLTKTRTLATVHRPSQIDYIGIKRYDQKGQVIGEHRFFGLYTSTVYNRNPRNIPVIRHKIQAVIERSGLVPGSHDFKALRAIIESMPRDELFQISVEELLQLGMGVLYIKERPMIRLFIRRDPYGRFFSVFLYVPREQHTTKLRLKMQEILARYLGGKAGDIRFSTWFSESILARVHFIVPVENAGKINYDVKIIEKDMREAARSWDEQLKEALHEAHGEVEGKRLALRYYDAFSPGYQDVNSVETAVVDIEQIETVKSDRDLAMLLFQPEAEGADLHFKLYRRNSPASLSEVLPLLENMGLTVIGEAPSEVDCRDESVYWVMDFSLAVRGELQLNIENVRGKFQEAVAAVWRGEAENDGFNRLVLAADMTWRQVSVLRAYAKYLWQIGFTFSQSSIEQTLSDYPAIARSLVDWFDARFNPETASEDKAAALLKEIKAARANVATLDQDRAISRFIDVMQATLRTNFYMLDEHGQHKRYTSFKIRPATIADIPRPVPMFEIFVYSPRVEGVHLRFGKVARGGLRWSDRREDFRTEVLGLVKAQQVKNTVIVPSGAKGGFVCKQMPKNADRSTMQAEGIACYQLFIRGLLDITDNIIGDKITAPKRVVRHDEEDPYLVVAADKGTATFSDIANNISLQYQHWLGDAFASGGSNGYDHKKMGITARGAWECVKRHFREMGKDIQSEDFTVIGVGDMSGDVFGNGMLLSKHIRLQAAFDHRHIFLDPNPDSAKSYVERERLFNLPSSSWDDYNKKLISKGGGIYPRSAKSIPLSDEVKAMLGVSQDEMSPPELMKTILKMDVELFWNGGIGTYVKASNQHNNEVGDRANDAIRVNGKELRAKVVGEGGNLGMTQLGRIEYMLNGGRGNTDFIDNAGGVNTSDNEVNIKILLNKLVQEGELTEKQRNKILADMTEEVAESVLKDNYRQSQSISITESRAHSMVKEHIRFVHQLEREGRLDRHLEYLPTDEEMQERMIKGKGLTRAELAILTAYGKMSLKELLNVPEVVNDAFYHDLLRNYFPRLMQQKFQQELGSHRLRNEMVAMMLANDMVNFGGANLAHRMADETGASIAEVSACFTIARHVFSVDAYWEALEALDNKVPAALQLEMMHESQRLLRRATRWFLRQRRKDAKLSDEIARFKPAVDTLQKHLSKVLDATEMTELNRDRQALIDRGLPAQLAEQSAYMSTVFSALDIAEVAAELKHPVELVAETYFKLGMQLDLHWFLAQIVKQPVDNHWQAFARAAFREELDWQQRQLTSTVLKLTGEADTAEEKIALWSEDNPQVKRWLQLLIDFRSSSVHEFAKFSVALRELGILLQSGQRQIAAGSRLKAPVKAVVKQAAASKQKAVKPKAVAKMAKPAPKATPTVAKDVKKPTPRKAGSTGKTRKVASKSK</sequence>
<dbReference type="PANTHER" id="PTHR43403">
    <property type="entry name" value="NAD-SPECIFIC GLUTAMATE DEHYDROGENASE"/>
    <property type="match status" value="1"/>
</dbReference>
<dbReference type="GO" id="GO:0004069">
    <property type="term" value="F:L-aspartate:2-oxoglutarate aminotransferase activity"/>
    <property type="evidence" value="ECO:0007669"/>
    <property type="project" value="InterPro"/>
</dbReference>
<protein>
    <submittedName>
        <fullName evidence="8">Glutamate dehydrogenase (NAD)</fullName>
    </submittedName>
</protein>
<evidence type="ECO:0000256" key="2">
    <source>
        <dbReference type="SAM" id="MobiDB-lite"/>
    </source>
</evidence>
<dbReference type="Pfam" id="PF21079">
    <property type="entry name" value="GDH_HM2"/>
    <property type="match status" value="1"/>
</dbReference>
<evidence type="ECO:0000313" key="9">
    <source>
        <dbReference type="Proteomes" id="UP000295375"/>
    </source>
</evidence>
<dbReference type="OrthoDB" id="9758052at2"/>
<dbReference type="InterPro" id="IPR028971">
    <property type="entry name" value="NAD-GDH_cat"/>
</dbReference>
<reference evidence="8 9" key="1">
    <citation type="submission" date="2019-03" db="EMBL/GenBank/DDBJ databases">
        <title>Genomic Encyclopedia of Type Strains, Phase IV (KMG-IV): sequencing the most valuable type-strain genomes for metagenomic binning, comparative biology and taxonomic classification.</title>
        <authorList>
            <person name="Goeker M."/>
        </authorList>
    </citation>
    <scope>NUCLEOTIDE SEQUENCE [LARGE SCALE GENOMIC DNA]</scope>
    <source>
        <strain evidence="8 9">DSM 103792</strain>
    </source>
</reference>
<dbReference type="RefSeq" id="WP_133593541.1">
    <property type="nucleotide sequence ID" value="NZ_CP037953.1"/>
</dbReference>
<dbReference type="GO" id="GO:0006538">
    <property type="term" value="P:L-glutamate catabolic process"/>
    <property type="evidence" value="ECO:0007669"/>
    <property type="project" value="InterPro"/>
</dbReference>
<evidence type="ECO:0000313" key="8">
    <source>
        <dbReference type="EMBL" id="TDQ43608.1"/>
    </source>
</evidence>
<evidence type="ECO:0000256" key="1">
    <source>
        <dbReference type="ARBA" id="ARBA00023002"/>
    </source>
</evidence>
<dbReference type="InterPro" id="IPR049058">
    <property type="entry name" value="NAD_Glu_DH_HM2"/>
</dbReference>
<dbReference type="PIRSF" id="PIRSF036761">
    <property type="entry name" value="GDH_Mll4104"/>
    <property type="match status" value="1"/>
</dbReference>
<evidence type="ECO:0000259" key="3">
    <source>
        <dbReference type="Pfam" id="PF05088"/>
    </source>
</evidence>
<dbReference type="Pfam" id="PF21077">
    <property type="entry name" value="GDH_ACT3"/>
    <property type="match status" value="1"/>
</dbReference>
<dbReference type="Pfam" id="PF05088">
    <property type="entry name" value="Bac_GDH_CD"/>
    <property type="match status" value="1"/>
</dbReference>
<dbReference type="Proteomes" id="UP000295375">
    <property type="component" value="Unassembled WGS sequence"/>
</dbReference>
<dbReference type="Gene3D" id="3.40.50.720">
    <property type="entry name" value="NAD(P)-binding Rossmann-like Domain"/>
    <property type="match status" value="1"/>
</dbReference>
<feature type="compositionally biased region" description="Basic residues" evidence="2">
    <location>
        <begin position="1674"/>
        <end position="1683"/>
    </location>
</feature>
<name>A0A4R6UAG6_9GAMM</name>
<dbReference type="InterPro" id="IPR049062">
    <property type="entry name" value="NAD_Glu_DH_ACT2"/>
</dbReference>
<dbReference type="Pfam" id="PF21074">
    <property type="entry name" value="GDH_C"/>
    <property type="match status" value="1"/>
</dbReference>
<dbReference type="SUPFAM" id="SSF51735">
    <property type="entry name" value="NAD(P)-binding Rossmann-fold domains"/>
    <property type="match status" value="1"/>
</dbReference>
<feature type="domain" description="NAD-glutamate dehydrogenase ACT2" evidence="6">
    <location>
        <begin position="408"/>
        <end position="499"/>
    </location>
</feature>
<dbReference type="InterPro" id="IPR049064">
    <property type="entry name" value="NAD_Glu_DH_ACT3"/>
</dbReference>
<organism evidence="8 9">
    <name type="scientific">Permianibacter aggregans</name>
    <dbReference type="NCBI Taxonomy" id="1510150"/>
    <lineage>
        <taxon>Bacteria</taxon>
        <taxon>Pseudomonadati</taxon>
        <taxon>Pseudomonadota</taxon>
        <taxon>Gammaproteobacteria</taxon>
        <taxon>Pseudomonadales</taxon>
        <taxon>Pseudomonadaceae</taxon>
        <taxon>Permianibacter</taxon>
    </lineage>
</organism>
<dbReference type="InterPro" id="IPR036291">
    <property type="entry name" value="NAD(P)-bd_dom_sf"/>
</dbReference>
<dbReference type="InterPro" id="IPR046346">
    <property type="entry name" value="Aminoacid_DH-like_N_sf"/>
</dbReference>
<dbReference type="Pfam" id="PF21073">
    <property type="entry name" value="GDH_HM1"/>
    <property type="match status" value="1"/>
</dbReference>
<keyword evidence="1" id="KW-0560">Oxidoreductase</keyword>
<dbReference type="InterPro" id="IPR024727">
    <property type="entry name" value="NAD_Glu_DH_N_ACT1"/>
</dbReference>
<evidence type="ECO:0000259" key="5">
    <source>
        <dbReference type="Pfam" id="PF21075"/>
    </source>
</evidence>
<evidence type="ECO:0000259" key="4">
    <source>
        <dbReference type="Pfam" id="PF21074"/>
    </source>
</evidence>
<dbReference type="GO" id="GO:0004352">
    <property type="term" value="F:glutamate dehydrogenase (NAD+) activity"/>
    <property type="evidence" value="ECO:0007669"/>
    <property type="project" value="InterPro"/>
</dbReference>
<comment type="caution">
    <text evidence="8">The sequence shown here is derived from an EMBL/GenBank/DDBJ whole genome shotgun (WGS) entry which is preliminary data.</text>
</comment>
<dbReference type="SUPFAM" id="SSF53223">
    <property type="entry name" value="Aminoacid dehydrogenase-like, N-terminal domain"/>
    <property type="match status" value="1"/>
</dbReference>
<dbReference type="Pfam" id="PF21076">
    <property type="entry name" value="GDH_ACT2"/>
    <property type="match status" value="1"/>
</dbReference>
<dbReference type="InterPro" id="IPR049059">
    <property type="entry name" value="NAD_Glu_DH_HM1"/>
</dbReference>
<dbReference type="PANTHER" id="PTHR43403:SF1">
    <property type="entry name" value="NAD-SPECIFIC GLUTAMATE DEHYDROGENASE"/>
    <property type="match status" value="1"/>
</dbReference>
<evidence type="ECO:0000259" key="7">
    <source>
        <dbReference type="Pfam" id="PF21077"/>
    </source>
</evidence>
<gene>
    <name evidence="8" type="ORF">EV696_1287</name>
</gene>
<feature type="domain" description="NAD-specific glutamate dehydrogenase C-terminal" evidence="4">
    <location>
        <begin position="1267"/>
        <end position="1602"/>
    </location>
</feature>
<accession>A0A4R6UAG6</accession>
<feature type="domain" description="NAD-glutamate dehydrogenase ACT3" evidence="7">
    <location>
        <begin position="554"/>
        <end position="631"/>
    </location>
</feature>
<feature type="domain" description="NAD-glutamate dehydrogenase catalytic" evidence="3">
    <location>
        <begin position="728"/>
        <end position="1222"/>
    </location>
</feature>
<feature type="domain" description="NAD-glutamate dehydrogenase N-terminal ACT1" evidence="5">
    <location>
        <begin position="35"/>
        <end position="177"/>
    </location>
</feature>
<keyword evidence="9" id="KW-1185">Reference proteome</keyword>
<feature type="compositionally biased region" description="Low complexity" evidence="2">
    <location>
        <begin position="1640"/>
        <end position="1658"/>
    </location>
</feature>
<dbReference type="InterPro" id="IPR048381">
    <property type="entry name" value="GDH_C"/>
</dbReference>
<feature type="region of interest" description="Disordered" evidence="2">
    <location>
        <begin position="1640"/>
        <end position="1683"/>
    </location>
</feature>
<dbReference type="EMBL" id="SNYM01000028">
    <property type="protein sequence ID" value="TDQ43608.1"/>
    <property type="molecule type" value="Genomic_DNA"/>
</dbReference>
<dbReference type="InterPro" id="IPR007780">
    <property type="entry name" value="NAD_Glu_DH_bac"/>
</dbReference>